<comment type="similarity">
    <text evidence="1 6">Belongs to the peptidase S8 family.</text>
</comment>
<dbReference type="Gene3D" id="3.40.50.200">
    <property type="entry name" value="Peptidase S8/S53 domain"/>
    <property type="match status" value="1"/>
</dbReference>
<dbReference type="Proteomes" id="UP001632038">
    <property type="component" value="Unassembled WGS sequence"/>
</dbReference>
<evidence type="ECO:0000313" key="10">
    <source>
        <dbReference type="EMBL" id="KAL3644718.1"/>
    </source>
</evidence>
<dbReference type="PROSITE" id="PS51892">
    <property type="entry name" value="SUBTILASE"/>
    <property type="match status" value="1"/>
</dbReference>
<evidence type="ECO:0000256" key="4">
    <source>
        <dbReference type="ARBA" id="ARBA00022801"/>
    </source>
</evidence>
<keyword evidence="2" id="KW-0645">Protease</keyword>
<dbReference type="InterPro" id="IPR015500">
    <property type="entry name" value="Peptidase_S8_subtilisin-rel"/>
</dbReference>
<evidence type="ECO:0000256" key="2">
    <source>
        <dbReference type="ARBA" id="ARBA00022670"/>
    </source>
</evidence>
<evidence type="ECO:0000256" key="1">
    <source>
        <dbReference type="ARBA" id="ARBA00011073"/>
    </source>
</evidence>
<protein>
    <submittedName>
        <fullName evidence="10">Uncharacterized protein</fullName>
    </submittedName>
</protein>
<dbReference type="PANTHER" id="PTHR10795">
    <property type="entry name" value="PROPROTEIN CONVERTASE SUBTILISIN/KEXIN"/>
    <property type="match status" value="1"/>
</dbReference>
<dbReference type="InterPro" id="IPR036852">
    <property type="entry name" value="Peptidase_S8/S53_dom_sf"/>
</dbReference>
<sequence length="322" mass="34991">MIMRGFSPLFGFGVLLIIISLANAATNKPVSDDNVYIVYMGKTSTIKGAPRNDHAQLLTELSESKEEENPFLHIYSKSFLGFSGRFTDEEVKSISGRPGVVSVFRDQIYRLQTTRSWDFLMSQERALKNDQYSHSDQLSSSSDGDDTIIGIIDTGIWPEHESFNDKKMGPIPRRWNGTCVSGENSTYPFKCNKKLIGARYYEHATPPGSDVSPRDFYGHGTHVASIAAGRLVKGASYYGLANGTAKGGSPSSRIAVYCACGARVCSGSSIFKAFDDAIADGVDVLSISFNGQYGDDPLSDPVAIGSFHAVEKGITVVCSVRF</sequence>
<dbReference type="InterPro" id="IPR010259">
    <property type="entry name" value="S8pro/Inhibitor_I9"/>
</dbReference>
<dbReference type="InterPro" id="IPR000209">
    <property type="entry name" value="Peptidase_S8/S53_dom"/>
</dbReference>
<dbReference type="Gene3D" id="3.30.70.80">
    <property type="entry name" value="Peptidase S8 propeptide/proteinase inhibitor I9"/>
    <property type="match status" value="1"/>
</dbReference>
<dbReference type="Pfam" id="PF00082">
    <property type="entry name" value="Peptidase_S8"/>
    <property type="match status" value="1"/>
</dbReference>
<gene>
    <name evidence="10" type="ORF">CASFOL_009898</name>
</gene>
<evidence type="ECO:0000256" key="7">
    <source>
        <dbReference type="SAM" id="SignalP"/>
    </source>
</evidence>
<organism evidence="10 11">
    <name type="scientific">Castilleja foliolosa</name>
    <dbReference type="NCBI Taxonomy" id="1961234"/>
    <lineage>
        <taxon>Eukaryota</taxon>
        <taxon>Viridiplantae</taxon>
        <taxon>Streptophyta</taxon>
        <taxon>Embryophyta</taxon>
        <taxon>Tracheophyta</taxon>
        <taxon>Spermatophyta</taxon>
        <taxon>Magnoliopsida</taxon>
        <taxon>eudicotyledons</taxon>
        <taxon>Gunneridae</taxon>
        <taxon>Pentapetalae</taxon>
        <taxon>asterids</taxon>
        <taxon>lamiids</taxon>
        <taxon>Lamiales</taxon>
        <taxon>Orobanchaceae</taxon>
        <taxon>Pedicularideae</taxon>
        <taxon>Castillejinae</taxon>
        <taxon>Castilleja</taxon>
    </lineage>
</organism>
<dbReference type="InterPro" id="IPR023827">
    <property type="entry name" value="Peptidase_S8_Asp-AS"/>
</dbReference>
<feature type="chain" id="PRO_5044790830" evidence="7">
    <location>
        <begin position="25"/>
        <end position="322"/>
    </location>
</feature>
<feature type="signal peptide" evidence="7">
    <location>
        <begin position="1"/>
        <end position="24"/>
    </location>
</feature>
<dbReference type="GO" id="GO:0006508">
    <property type="term" value="P:proteolysis"/>
    <property type="evidence" value="ECO:0007669"/>
    <property type="project" value="UniProtKB-KW"/>
</dbReference>
<dbReference type="SUPFAM" id="SSF52743">
    <property type="entry name" value="Subtilisin-like"/>
    <property type="match status" value="1"/>
</dbReference>
<keyword evidence="5" id="KW-0720">Serine protease</keyword>
<dbReference type="InterPro" id="IPR045051">
    <property type="entry name" value="SBT"/>
</dbReference>
<dbReference type="PROSITE" id="PS00136">
    <property type="entry name" value="SUBTILASE_ASP"/>
    <property type="match status" value="1"/>
</dbReference>
<feature type="domain" description="Inhibitor I9" evidence="9">
    <location>
        <begin position="35"/>
        <end position="112"/>
    </location>
</feature>
<reference evidence="11" key="1">
    <citation type="journal article" date="2024" name="IScience">
        <title>Strigolactones Initiate the Formation of Haustorium-like Structures in Castilleja.</title>
        <authorList>
            <person name="Buerger M."/>
            <person name="Peterson D."/>
            <person name="Chory J."/>
        </authorList>
    </citation>
    <scope>NUCLEOTIDE SEQUENCE [LARGE SCALE GENOMIC DNA]</scope>
</reference>
<keyword evidence="11" id="KW-1185">Reference proteome</keyword>
<dbReference type="AlphaFoldDB" id="A0ABD3DRJ6"/>
<comment type="caution">
    <text evidence="6">Lacks conserved residue(s) required for the propagation of feature annotation.</text>
</comment>
<dbReference type="GO" id="GO:0008236">
    <property type="term" value="F:serine-type peptidase activity"/>
    <property type="evidence" value="ECO:0007669"/>
    <property type="project" value="UniProtKB-KW"/>
</dbReference>
<evidence type="ECO:0000259" key="9">
    <source>
        <dbReference type="Pfam" id="PF05922"/>
    </source>
</evidence>
<keyword evidence="4" id="KW-0378">Hydrolase</keyword>
<feature type="domain" description="Peptidase S8/S53" evidence="8">
    <location>
        <begin position="144"/>
        <end position="319"/>
    </location>
</feature>
<dbReference type="PROSITE" id="PS00137">
    <property type="entry name" value="SUBTILASE_HIS"/>
    <property type="match status" value="1"/>
</dbReference>
<dbReference type="Pfam" id="PF05922">
    <property type="entry name" value="Inhibitor_I9"/>
    <property type="match status" value="1"/>
</dbReference>
<evidence type="ECO:0000256" key="5">
    <source>
        <dbReference type="ARBA" id="ARBA00022825"/>
    </source>
</evidence>
<evidence type="ECO:0000256" key="6">
    <source>
        <dbReference type="PROSITE-ProRule" id="PRU01240"/>
    </source>
</evidence>
<dbReference type="PRINTS" id="PR00723">
    <property type="entry name" value="SUBTILISIN"/>
</dbReference>
<evidence type="ECO:0000259" key="8">
    <source>
        <dbReference type="Pfam" id="PF00082"/>
    </source>
</evidence>
<name>A0ABD3DRJ6_9LAMI</name>
<dbReference type="EMBL" id="JAVIJP010000013">
    <property type="protein sequence ID" value="KAL3644718.1"/>
    <property type="molecule type" value="Genomic_DNA"/>
</dbReference>
<dbReference type="InterPro" id="IPR037045">
    <property type="entry name" value="S8pro/Inhibitor_I9_sf"/>
</dbReference>
<evidence type="ECO:0000313" key="11">
    <source>
        <dbReference type="Proteomes" id="UP001632038"/>
    </source>
</evidence>
<comment type="caution">
    <text evidence="10">The sequence shown here is derived from an EMBL/GenBank/DDBJ whole genome shotgun (WGS) entry which is preliminary data.</text>
</comment>
<evidence type="ECO:0000256" key="3">
    <source>
        <dbReference type="ARBA" id="ARBA00022729"/>
    </source>
</evidence>
<keyword evidence="3 7" id="KW-0732">Signal</keyword>
<dbReference type="InterPro" id="IPR022398">
    <property type="entry name" value="Peptidase_S8_His-AS"/>
</dbReference>
<proteinExistence type="inferred from homology"/>
<accession>A0ABD3DRJ6</accession>